<dbReference type="InterPro" id="IPR012495">
    <property type="entry name" value="TadE-like_dom"/>
</dbReference>
<sequence length="149" mass="15230">MIKALITKGVRADSGATAVEFGIVAPLFVLLVVGVAEVSRALWIEEALADAAARTARCMGLKLAGCVSSSSYSQIATKSYAQSAANTWGLKLPAGNVALETSSSCPGQTGETSFVTATLTYNYSTVAAALLPGVYNINLTGSACFPQSS</sequence>
<dbReference type="OrthoDB" id="7356451at2"/>
<protein>
    <recommendedName>
        <fullName evidence="1">TadE-like domain-containing protein</fullName>
    </recommendedName>
</protein>
<name>A0A2S6N2B8_9HYPH</name>
<organism evidence="2 3">
    <name type="scientific">Rhodoblastus sphagnicola</name>
    <dbReference type="NCBI Taxonomy" id="333368"/>
    <lineage>
        <taxon>Bacteria</taxon>
        <taxon>Pseudomonadati</taxon>
        <taxon>Pseudomonadota</taxon>
        <taxon>Alphaproteobacteria</taxon>
        <taxon>Hyphomicrobiales</taxon>
        <taxon>Rhodoblastaceae</taxon>
        <taxon>Rhodoblastus</taxon>
    </lineage>
</organism>
<feature type="domain" description="TadE-like" evidence="1">
    <location>
        <begin position="15"/>
        <end position="57"/>
    </location>
</feature>
<dbReference type="RefSeq" id="WP_104509073.1">
    <property type="nucleotide sequence ID" value="NZ_NHSJ01000104.1"/>
</dbReference>
<comment type="caution">
    <text evidence="2">The sequence shown here is derived from an EMBL/GenBank/DDBJ whole genome shotgun (WGS) entry which is preliminary data.</text>
</comment>
<evidence type="ECO:0000313" key="2">
    <source>
        <dbReference type="EMBL" id="PPQ28740.1"/>
    </source>
</evidence>
<evidence type="ECO:0000313" key="3">
    <source>
        <dbReference type="Proteomes" id="UP000239089"/>
    </source>
</evidence>
<keyword evidence="3" id="KW-1185">Reference proteome</keyword>
<dbReference type="EMBL" id="NHSJ01000104">
    <property type="protein sequence ID" value="PPQ28740.1"/>
    <property type="molecule type" value="Genomic_DNA"/>
</dbReference>
<evidence type="ECO:0000259" key="1">
    <source>
        <dbReference type="Pfam" id="PF07811"/>
    </source>
</evidence>
<dbReference type="AlphaFoldDB" id="A0A2S6N2B8"/>
<dbReference type="Pfam" id="PF07811">
    <property type="entry name" value="TadE"/>
    <property type="match status" value="1"/>
</dbReference>
<gene>
    <name evidence="2" type="ORF">CCR94_17140</name>
</gene>
<dbReference type="Proteomes" id="UP000239089">
    <property type="component" value="Unassembled WGS sequence"/>
</dbReference>
<proteinExistence type="predicted"/>
<reference evidence="2 3" key="1">
    <citation type="journal article" date="2018" name="Arch. Microbiol.">
        <title>New insights into the metabolic potential of the phototrophic purple bacterium Rhodopila globiformis DSM 161(T) from its draft genome sequence and evidence for a vanadium-dependent nitrogenase.</title>
        <authorList>
            <person name="Imhoff J.F."/>
            <person name="Rahn T."/>
            <person name="Kunzel S."/>
            <person name="Neulinger S.C."/>
        </authorList>
    </citation>
    <scope>NUCLEOTIDE SEQUENCE [LARGE SCALE GENOMIC DNA]</scope>
    <source>
        <strain evidence="2 3">DSM 16996</strain>
    </source>
</reference>
<accession>A0A2S6N2B8</accession>